<dbReference type="Proteomes" id="UP000298327">
    <property type="component" value="Unassembled WGS sequence"/>
</dbReference>
<gene>
    <name evidence="7" type="ORF">EVG20_g5844</name>
</gene>
<dbReference type="GO" id="GO:0003676">
    <property type="term" value="F:nucleic acid binding"/>
    <property type="evidence" value="ECO:0007669"/>
    <property type="project" value="InterPro"/>
</dbReference>
<accession>A0A4Y9YSM4</accession>
<dbReference type="InterPro" id="IPR002052">
    <property type="entry name" value="DNA_methylase_N6_adenine_CS"/>
</dbReference>
<dbReference type="Gene3D" id="3.40.50.150">
    <property type="entry name" value="Vaccinia Virus protein VP39"/>
    <property type="match status" value="1"/>
</dbReference>
<evidence type="ECO:0000256" key="5">
    <source>
        <dbReference type="ARBA" id="ARBA00022691"/>
    </source>
</evidence>
<dbReference type="SUPFAM" id="SSF53335">
    <property type="entry name" value="S-adenosyl-L-methionine-dependent methyltransferases"/>
    <property type="match status" value="1"/>
</dbReference>
<dbReference type="EMBL" id="SEOQ01000362">
    <property type="protein sequence ID" value="TFY64763.1"/>
    <property type="molecule type" value="Genomic_DNA"/>
</dbReference>
<keyword evidence="4" id="KW-0808">Transferase</keyword>
<keyword evidence="8" id="KW-1185">Reference proteome</keyword>
<reference evidence="7 8" key="1">
    <citation type="submission" date="2019-02" db="EMBL/GenBank/DDBJ databases">
        <title>Genome sequencing of the rare red list fungi Dentipellis fragilis.</title>
        <authorList>
            <person name="Buettner E."/>
            <person name="Kellner H."/>
        </authorList>
    </citation>
    <scope>NUCLEOTIDE SEQUENCE [LARGE SCALE GENOMIC DNA]</scope>
    <source>
        <strain evidence="7 8">DSM 105465</strain>
    </source>
</reference>
<sequence>MIPTPDISDLTKDDFLHVYEPAEDTFLLLDGLEEDAQSLRDLKPRICLEIGSGSGCVSSFIGTILGPSEARPSYPSQRLCTPNLIPRCPSSVYLCTDINPHAARCTASTGQQNKIPLNPILASLAGPLSKRLLHSVDVLLFNPPYVPTYSEEADAAQEGAGIAGSWAGGADGMRVTERLLEQIGDLLSPTGRFYLVAVKQNDIPGIQRRMSEKYGLQSQIVIQRRAGREHLFVVRFSR</sequence>
<dbReference type="GO" id="GO:0032259">
    <property type="term" value="P:methylation"/>
    <property type="evidence" value="ECO:0007669"/>
    <property type="project" value="UniProtKB-KW"/>
</dbReference>
<dbReference type="PANTHER" id="PTHR45875:SF1">
    <property type="entry name" value="METHYLTRANSFERASE N6AMT1"/>
    <property type="match status" value="1"/>
</dbReference>
<comment type="caution">
    <text evidence="7">The sequence shown here is derived from an EMBL/GenBank/DDBJ whole genome shotgun (WGS) entry which is preliminary data.</text>
</comment>
<evidence type="ECO:0000313" key="8">
    <source>
        <dbReference type="Proteomes" id="UP000298327"/>
    </source>
</evidence>
<evidence type="ECO:0008006" key="9">
    <source>
        <dbReference type="Google" id="ProtNLM"/>
    </source>
</evidence>
<keyword evidence="5" id="KW-0949">S-adenosyl-L-methionine</keyword>
<dbReference type="FunFam" id="3.40.50.150:FF:000077">
    <property type="entry name" value="HemK methyltransferase family member 2"/>
    <property type="match status" value="1"/>
</dbReference>
<evidence type="ECO:0000256" key="2">
    <source>
        <dbReference type="ARBA" id="ARBA00006149"/>
    </source>
</evidence>
<dbReference type="InterPro" id="IPR052190">
    <property type="entry name" value="Euk-Arch_PrmC-MTase"/>
</dbReference>
<dbReference type="InterPro" id="IPR029063">
    <property type="entry name" value="SAM-dependent_MTases_sf"/>
</dbReference>
<organism evidence="7 8">
    <name type="scientific">Dentipellis fragilis</name>
    <dbReference type="NCBI Taxonomy" id="205917"/>
    <lineage>
        <taxon>Eukaryota</taxon>
        <taxon>Fungi</taxon>
        <taxon>Dikarya</taxon>
        <taxon>Basidiomycota</taxon>
        <taxon>Agaricomycotina</taxon>
        <taxon>Agaricomycetes</taxon>
        <taxon>Russulales</taxon>
        <taxon>Hericiaceae</taxon>
        <taxon>Dentipellis</taxon>
    </lineage>
</organism>
<evidence type="ECO:0000313" key="7">
    <source>
        <dbReference type="EMBL" id="TFY64763.1"/>
    </source>
</evidence>
<protein>
    <recommendedName>
        <fullName evidence="9">Methyltransferase small domain-containing protein</fullName>
    </recommendedName>
</protein>
<keyword evidence="6" id="KW-0539">Nucleus</keyword>
<dbReference type="AlphaFoldDB" id="A0A4Y9YSM4"/>
<dbReference type="PROSITE" id="PS00092">
    <property type="entry name" value="N6_MTASE"/>
    <property type="match status" value="1"/>
</dbReference>
<keyword evidence="3" id="KW-0489">Methyltransferase</keyword>
<dbReference type="GO" id="GO:0008757">
    <property type="term" value="F:S-adenosylmethionine-dependent methyltransferase activity"/>
    <property type="evidence" value="ECO:0007669"/>
    <property type="project" value="TreeGrafter"/>
</dbReference>
<evidence type="ECO:0000256" key="3">
    <source>
        <dbReference type="ARBA" id="ARBA00022603"/>
    </source>
</evidence>
<dbReference type="GO" id="GO:0008276">
    <property type="term" value="F:protein methyltransferase activity"/>
    <property type="evidence" value="ECO:0007669"/>
    <property type="project" value="TreeGrafter"/>
</dbReference>
<dbReference type="GO" id="GO:0035657">
    <property type="term" value="C:eRF1 methyltransferase complex"/>
    <property type="evidence" value="ECO:0007669"/>
    <property type="project" value="TreeGrafter"/>
</dbReference>
<evidence type="ECO:0000256" key="1">
    <source>
        <dbReference type="ARBA" id="ARBA00004123"/>
    </source>
</evidence>
<name>A0A4Y9YSM4_9AGAM</name>
<evidence type="ECO:0000256" key="4">
    <source>
        <dbReference type="ARBA" id="ARBA00022679"/>
    </source>
</evidence>
<comment type="subcellular location">
    <subcellularLocation>
        <location evidence="1">Nucleus</location>
    </subcellularLocation>
</comment>
<evidence type="ECO:0000256" key="6">
    <source>
        <dbReference type="ARBA" id="ARBA00023242"/>
    </source>
</evidence>
<comment type="similarity">
    <text evidence="2">Belongs to the eukaryotic/archaeal PrmC-related family.</text>
</comment>
<dbReference type="OrthoDB" id="406152at2759"/>
<dbReference type="PANTHER" id="PTHR45875">
    <property type="entry name" value="METHYLTRANSFERASE N6AMT1"/>
    <property type="match status" value="1"/>
</dbReference>
<dbReference type="GO" id="GO:0005634">
    <property type="term" value="C:nucleus"/>
    <property type="evidence" value="ECO:0007669"/>
    <property type="project" value="UniProtKB-SubCell"/>
</dbReference>
<dbReference type="STRING" id="205917.A0A4Y9YSM4"/>
<proteinExistence type="inferred from homology"/>